<dbReference type="Proteomes" id="UP001139179">
    <property type="component" value="Unassembled WGS sequence"/>
</dbReference>
<dbReference type="RefSeq" id="WP_251224248.1">
    <property type="nucleotide sequence ID" value="NZ_JAMBOL010000016.1"/>
</dbReference>
<gene>
    <name evidence="1" type="ORF">M3202_15685</name>
</gene>
<sequence>MENVYTVKRESITLSEQELGDASPEEHLRYFMSYQANLLKEMERFVERHPQHDRSKKGLSYTQTILHLSLDEMKQFSTELSELMERYLSFSPSEERQAHTFAVISIPQD</sequence>
<name>A0A9X2DQZ7_9BACI</name>
<reference evidence="1" key="1">
    <citation type="submission" date="2022-05" db="EMBL/GenBank/DDBJ databases">
        <title>Comparative Genomics of Spacecraft Associated Microbes.</title>
        <authorList>
            <person name="Tran M.T."/>
            <person name="Wright A."/>
            <person name="Seuylemezian A."/>
            <person name="Eisen J."/>
            <person name="Coil D."/>
        </authorList>
    </citation>
    <scope>NUCLEOTIDE SEQUENCE</scope>
    <source>
        <strain evidence="1">214.1.1</strain>
    </source>
</reference>
<evidence type="ECO:0000313" key="1">
    <source>
        <dbReference type="EMBL" id="MCM3715511.1"/>
    </source>
</evidence>
<protein>
    <submittedName>
        <fullName evidence="1">Uncharacterized protein</fullName>
    </submittedName>
</protein>
<comment type="caution">
    <text evidence="1">The sequence shown here is derived from an EMBL/GenBank/DDBJ whole genome shotgun (WGS) entry which is preliminary data.</text>
</comment>
<keyword evidence="2" id="KW-1185">Reference proteome</keyword>
<accession>A0A9X2DQZ7</accession>
<dbReference type="EMBL" id="JAMBOL010000016">
    <property type="protein sequence ID" value="MCM3715511.1"/>
    <property type="molecule type" value="Genomic_DNA"/>
</dbReference>
<dbReference type="AlphaFoldDB" id="A0A9X2DQZ7"/>
<dbReference type="Gene3D" id="6.10.140.2180">
    <property type="match status" value="1"/>
</dbReference>
<evidence type="ECO:0000313" key="2">
    <source>
        <dbReference type="Proteomes" id="UP001139179"/>
    </source>
</evidence>
<organism evidence="1 2">
    <name type="scientific">Halalkalibacter oceani</name>
    <dbReference type="NCBI Taxonomy" id="1653776"/>
    <lineage>
        <taxon>Bacteria</taxon>
        <taxon>Bacillati</taxon>
        <taxon>Bacillota</taxon>
        <taxon>Bacilli</taxon>
        <taxon>Bacillales</taxon>
        <taxon>Bacillaceae</taxon>
        <taxon>Halalkalibacter</taxon>
    </lineage>
</organism>
<proteinExistence type="predicted"/>